<dbReference type="Proteomes" id="UP001328107">
    <property type="component" value="Unassembled WGS sequence"/>
</dbReference>
<gene>
    <name evidence="3" type="ORF">PMAYCL1PPCAC_26994</name>
</gene>
<feature type="region of interest" description="Disordered" evidence="1">
    <location>
        <begin position="14"/>
        <end position="49"/>
    </location>
</feature>
<sequence>ILAITLVVCASSAKTTGNGEPPEKKAKTCYFSGQKPDDTRPRNSRTSDTCRGDEYVELSSLAAKKKGEYYGAPHELALMIARHEGRFLNATDSVSEWEGKYTCPHHLDDLSRRWNQFESSHISWKAGKEACGHYNHTLRRVKSYSNLFLTYEQAEKVFKEKNILMHTGLPLCQAHHNELSPKQISNVKEEGDFEGDDLCYYNAKDDIRDMTDKSYTHTERTAKPESPLQHYFQRFAEHAGAERFRCRKSFFELSHQGQYSKVRVALLLENITVEQLAGESIEAQAQLTSLIRRARDGKPTSNEDHDTLVAVLDGVADEFRTARSTRDKVILISLFARQIPYRILSRYIDGLSERLYNQAKKKAQKARCKMKLTMLISTLENTNPHVFENLMCQTLFDSYTTGVIYRHQGNR</sequence>
<evidence type="ECO:0000313" key="3">
    <source>
        <dbReference type="EMBL" id="GMR56799.1"/>
    </source>
</evidence>
<dbReference type="EMBL" id="BTRK01000006">
    <property type="protein sequence ID" value="GMR56799.1"/>
    <property type="molecule type" value="Genomic_DNA"/>
</dbReference>
<organism evidence="3 4">
    <name type="scientific">Pristionchus mayeri</name>
    <dbReference type="NCBI Taxonomy" id="1317129"/>
    <lineage>
        <taxon>Eukaryota</taxon>
        <taxon>Metazoa</taxon>
        <taxon>Ecdysozoa</taxon>
        <taxon>Nematoda</taxon>
        <taxon>Chromadorea</taxon>
        <taxon>Rhabditida</taxon>
        <taxon>Rhabditina</taxon>
        <taxon>Diplogasteromorpha</taxon>
        <taxon>Diplogasteroidea</taxon>
        <taxon>Neodiplogasteridae</taxon>
        <taxon>Pristionchus</taxon>
    </lineage>
</organism>
<evidence type="ECO:0000313" key="4">
    <source>
        <dbReference type="Proteomes" id="UP001328107"/>
    </source>
</evidence>
<protein>
    <submittedName>
        <fullName evidence="3">Uncharacterized protein</fullName>
    </submittedName>
</protein>
<name>A0AAN5D707_9BILA</name>
<keyword evidence="4" id="KW-1185">Reference proteome</keyword>
<comment type="caution">
    <text evidence="3">The sequence shown here is derived from an EMBL/GenBank/DDBJ whole genome shotgun (WGS) entry which is preliminary data.</text>
</comment>
<feature type="signal peptide" evidence="2">
    <location>
        <begin position="1"/>
        <end position="19"/>
    </location>
</feature>
<accession>A0AAN5D707</accession>
<feature type="chain" id="PRO_5042825610" evidence="2">
    <location>
        <begin position="20"/>
        <end position="411"/>
    </location>
</feature>
<feature type="non-terminal residue" evidence="3">
    <location>
        <position position="1"/>
    </location>
</feature>
<proteinExistence type="predicted"/>
<dbReference type="AlphaFoldDB" id="A0AAN5D707"/>
<keyword evidence="2" id="KW-0732">Signal</keyword>
<evidence type="ECO:0000256" key="1">
    <source>
        <dbReference type="SAM" id="MobiDB-lite"/>
    </source>
</evidence>
<evidence type="ECO:0000256" key="2">
    <source>
        <dbReference type="SAM" id="SignalP"/>
    </source>
</evidence>
<reference evidence="4" key="1">
    <citation type="submission" date="2022-10" db="EMBL/GenBank/DDBJ databases">
        <title>Genome assembly of Pristionchus species.</title>
        <authorList>
            <person name="Yoshida K."/>
            <person name="Sommer R.J."/>
        </authorList>
    </citation>
    <scope>NUCLEOTIDE SEQUENCE [LARGE SCALE GENOMIC DNA]</scope>
    <source>
        <strain evidence="4">RS5460</strain>
    </source>
</reference>